<reference evidence="5 6" key="1">
    <citation type="submission" date="2019-10" db="EMBL/GenBank/DDBJ databases">
        <title>Description of Paenibacillus pedi sp. nov.</title>
        <authorList>
            <person name="Carlier A."/>
            <person name="Qi S."/>
        </authorList>
    </citation>
    <scope>NUCLEOTIDE SEQUENCE [LARGE SCALE GENOMIC DNA]</scope>
    <source>
        <strain evidence="5 6">LMG 31457</strain>
    </source>
</reference>
<evidence type="ECO:0000313" key="6">
    <source>
        <dbReference type="Proteomes" id="UP000618579"/>
    </source>
</evidence>
<dbReference type="Gene3D" id="1.10.10.10">
    <property type="entry name" value="Winged helix-like DNA-binding domain superfamily/Winged helix DNA-binding domain"/>
    <property type="match status" value="1"/>
</dbReference>
<dbReference type="SUPFAM" id="SSF46785">
    <property type="entry name" value="Winged helix' DNA-binding domain"/>
    <property type="match status" value="1"/>
</dbReference>
<dbReference type="InterPro" id="IPR000835">
    <property type="entry name" value="HTH_MarR-typ"/>
</dbReference>
<sequence>MRHNTSLNHRRNLVCPILGMLYIAHPQRIKSLTKVIARNIIAIATNFQEGVFDMKLEHSLGFILNHAGRRMTQLLSHRFQPYDMTTEQWVVLNRLACEDGITQKLLAIRAEKDQTNITRILDQLERKGMVERRANEQDRRSFLTFITDQGRAMNGILTPIEQEVITSLLGDFTEAEASLLKELLVRITQEANARIKEVEESP</sequence>
<feature type="domain" description="HTH marR-type" evidence="4">
    <location>
        <begin position="57"/>
        <end position="189"/>
    </location>
</feature>
<evidence type="ECO:0000256" key="3">
    <source>
        <dbReference type="ARBA" id="ARBA00023163"/>
    </source>
</evidence>
<protein>
    <submittedName>
        <fullName evidence="5">MarR family transcriptional regulator</fullName>
    </submittedName>
</protein>
<name>A0ABX1ZPT1_9BACL</name>
<dbReference type="PRINTS" id="PR00598">
    <property type="entry name" value="HTHMARR"/>
</dbReference>
<evidence type="ECO:0000259" key="4">
    <source>
        <dbReference type="PROSITE" id="PS50995"/>
    </source>
</evidence>
<keyword evidence="2" id="KW-0238">DNA-binding</keyword>
<dbReference type="InterPro" id="IPR036388">
    <property type="entry name" value="WH-like_DNA-bd_sf"/>
</dbReference>
<dbReference type="Proteomes" id="UP000618579">
    <property type="component" value="Unassembled WGS sequence"/>
</dbReference>
<comment type="caution">
    <text evidence="5">The sequence shown here is derived from an EMBL/GenBank/DDBJ whole genome shotgun (WGS) entry which is preliminary data.</text>
</comment>
<dbReference type="PROSITE" id="PS50995">
    <property type="entry name" value="HTH_MARR_2"/>
    <property type="match status" value="1"/>
</dbReference>
<keyword evidence="1" id="KW-0805">Transcription regulation</keyword>
<keyword evidence="6" id="KW-1185">Reference proteome</keyword>
<keyword evidence="3" id="KW-0804">Transcription</keyword>
<dbReference type="PANTHER" id="PTHR42756">
    <property type="entry name" value="TRANSCRIPTIONAL REGULATOR, MARR"/>
    <property type="match status" value="1"/>
</dbReference>
<evidence type="ECO:0000313" key="5">
    <source>
        <dbReference type="EMBL" id="NOV00907.1"/>
    </source>
</evidence>
<evidence type="ECO:0000256" key="2">
    <source>
        <dbReference type="ARBA" id="ARBA00023125"/>
    </source>
</evidence>
<evidence type="ECO:0000256" key="1">
    <source>
        <dbReference type="ARBA" id="ARBA00023015"/>
    </source>
</evidence>
<gene>
    <name evidence="5" type="ORF">GC097_12865</name>
</gene>
<dbReference type="EMBL" id="WHNZ01000022">
    <property type="protein sequence ID" value="NOV00907.1"/>
    <property type="molecule type" value="Genomic_DNA"/>
</dbReference>
<dbReference type="Pfam" id="PF01047">
    <property type="entry name" value="MarR"/>
    <property type="match status" value="1"/>
</dbReference>
<dbReference type="SMART" id="SM00347">
    <property type="entry name" value="HTH_MARR"/>
    <property type="match status" value="1"/>
</dbReference>
<dbReference type="InterPro" id="IPR036390">
    <property type="entry name" value="WH_DNA-bd_sf"/>
</dbReference>
<dbReference type="PANTHER" id="PTHR42756:SF1">
    <property type="entry name" value="TRANSCRIPTIONAL REPRESSOR OF EMRAB OPERON"/>
    <property type="match status" value="1"/>
</dbReference>
<accession>A0ABX1ZPT1</accession>
<proteinExistence type="predicted"/>
<organism evidence="5 6">
    <name type="scientific">Paenibacillus planticolens</name>
    <dbReference type="NCBI Taxonomy" id="2654976"/>
    <lineage>
        <taxon>Bacteria</taxon>
        <taxon>Bacillati</taxon>
        <taxon>Bacillota</taxon>
        <taxon>Bacilli</taxon>
        <taxon>Bacillales</taxon>
        <taxon>Paenibacillaceae</taxon>
        <taxon>Paenibacillus</taxon>
    </lineage>
</organism>